<feature type="coiled-coil region" evidence="5">
    <location>
        <begin position="708"/>
        <end position="742"/>
    </location>
</feature>
<dbReference type="Gene3D" id="2.130.10.10">
    <property type="entry name" value="YVTN repeat-like/Quinoprotein amine dehydrogenase"/>
    <property type="match status" value="1"/>
</dbReference>
<keyword evidence="2" id="KW-0677">Repeat</keyword>
<dbReference type="PROSITE" id="PS00678">
    <property type="entry name" value="WD_REPEATS_1"/>
    <property type="match status" value="2"/>
</dbReference>
<dbReference type="Proteomes" id="UP000051952">
    <property type="component" value="Unassembled WGS sequence"/>
</dbReference>
<dbReference type="PANTHER" id="PTHR22847">
    <property type="entry name" value="WD40 REPEAT PROTEIN"/>
    <property type="match status" value="1"/>
</dbReference>
<dbReference type="VEuPathDB" id="TriTrypDB:BSAL_46450"/>
<dbReference type="GO" id="GO:0005840">
    <property type="term" value="C:ribosome"/>
    <property type="evidence" value="ECO:0007669"/>
    <property type="project" value="UniProtKB-KW"/>
</dbReference>
<evidence type="ECO:0000256" key="5">
    <source>
        <dbReference type="SAM" id="Coils"/>
    </source>
</evidence>
<dbReference type="SMART" id="SM00320">
    <property type="entry name" value="WD40"/>
    <property type="match status" value="6"/>
</dbReference>
<dbReference type="OrthoDB" id="19711at2759"/>
<name>A0A0S4JV41_BODSA</name>
<evidence type="ECO:0000256" key="6">
    <source>
        <dbReference type="SAM" id="MobiDB-lite"/>
    </source>
</evidence>
<evidence type="ECO:0000313" key="8">
    <source>
        <dbReference type="Proteomes" id="UP000051952"/>
    </source>
</evidence>
<accession>A0A0S4JV41</accession>
<dbReference type="InterPro" id="IPR036322">
    <property type="entry name" value="WD40_repeat_dom_sf"/>
</dbReference>
<keyword evidence="8" id="KW-1185">Reference proteome</keyword>
<dbReference type="AlphaFoldDB" id="A0A0S4JV41"/>
<keyword evidence="3" id="KW-0687">Ribonucleoprotein</keyword>
<dbReference type="PROSITE" id="PS50294">
    <property type="entry name" value="WD_REPEATS_REGION"/>
    <property type="match status" value="1"/>
</dbReference>
<protein>
    <submittedName>
        <fullName evidence="7">WD40 repeat-containing protein, putative</fullName>
    </submittedName>
</protein>
<evidence type="ECO:0000256" key="1">
    <source>
        <dbReference type="ARBA" id="ARBA00022574"/>
    </source>
</evidence>
<dbReference type="Pfam" id="PF00400">
    <property type="entry name" value="WD40"/>
    <property type="match status" value="2"/>
</dbReference>
<dbReference type="InterPro" id="IPR001680">
    <property type="entry name" value="WD40_rpt"/>
</dbReference>
<feature type="coiled-coil region" evidence="5">
    <location>
        <begin position="376"/>
        <end position="403"/>
    </location>
</feature>
<sequence>MFSRQHNDSDAGALRSMSPANDDPNYSMSRADWDDAGAMASGLTVRADAAGFSPVRYNKGRQHSLDVDPRTKLKIINVPAERRVAFADLQDVVIHVFVDCFKITSSNEYAERVLIVTDQTLFLCSKEGAVARCVMVDAIKSIFVSHDNRALGIQIPSEYDILVKFVNSADRDRTIKVLRTVFRRLTHNRLPVETLQTGKKFDPRTFDTVKPPNFRLSIIQQRTREQLREALELFEQEEEAMLGEIDLVQDEMEDRHKSKMIDMQTQLEQNLLKLKEVVKDVWDNETKLSKLREDVNKGKKMIEEVDGGFGPEGELPISKDSQISELELIVARLNAAVYASSSETSRKGDPDNAVTYFQKDLQEQLYQPSWPGTEEVKDMSSLAKALQDKVSGLDEEIRQAKHVLDEGQAAENRVRYIEERVAYLKQQHRSAAFVRNSAAANRSVLTLGATGGGGAGGGRGAAAAAAQDQSLGFLADLPQEITVETLTSDPRTGLHFVQVPEVMRPYFQDLSEAVLHFFAVVRKPSKTGEMVKRVLLIGDSALYLCTPNGSIKRCVDVLNINEILLDRAFGVGIRCSMDYDVTFHCATGDHRQEIVDVLQSIYKYLSQGRTIPVSDVPKHQRLEGFLKLSPPAGYTMNITQFRTRQELVDAIKQRRDIVMHNAPSGSAALGSGGALPADLGTLTESEYLQLKQSVAREMDAEWRQDATLVQLRLELDTLDKSVRAATDECNQLKRKMDDHRCESGISLSAGASLPTAPGSGIMPSSGPGTFRPGADGHFFIKVEPETVNCELDVHKVNFNNDFFFTGHSNGFVNVWDIKDKNHGLLRTLREHTGKITGICCTEADLLTASADSTIRLWDLSRGSITHRLSGHRGAVNGVYMEGTRIVSGGFDTFVHVWDKETGRQLSAYRGHKGHIVGVKYEGDIIVSVEWGWVLIWDMRSSKVIKTLKDEQGGINCFDFVDGVLACGSCSGDLTIWDTGKGVGETIAAHQDDILCVQLAGRSAITSGGDYKINMWDVQSMKSLGTFHDSHPFEARSFRMEERMFLSGEGPCVKLWSK</sequence>
<feature type="repeat" description="WD" evidence="4">
    <location>
        <begin position="986"/>
        <end position="1025"/>
    </location>
</feature>
<keyword evidence="3" id="KW-0689">Ribosomal protein</keyword>
<dbReference type="SUPFAM" id="SSF50978">
    <property type="entry name" value="WD40 repeat-like"/>
    <property type="match status" value="1"/>
</dbReference>
<gene>
    <name evidence="7" type="ORF">BSAL_46450</name>
</gene>
<dbReference type="PROSITE" id="PS50082">
    <property type="entry name" value="WD_REPEATS_2"/>
    <property type="match status" value="3"/>
</dbReference>
<feature type="region of interest" description="Disordered" evidence="6">
    <location>
        <begin position="1"/>
        <end position="29"/>
    </location>
</feature>
<reference evidence="8" key="1">
    <citation type="submission" date="2015-09" db="EMBL/GenBank/DDBJ databases">
        <authorList>
            <consortium name="Pathogen Informatics"/>
        </authorList>
    </citation>
    <scope>NUCLEOTIDE SEQUENCE [LARGE SCALE GENOMIC DNA]</scope>
    <source>
        <strain evidence="8">Lake Konstanz</strain>
    </source>
</reference>
<evidence type="ECO:0000256" key="4">
    <source>
        <dbReference type="PROSITE-ProRule" id="PRU00221"/>
    </source>
</evidence>
<dbReference type="InterPro" id="IPR019775">
    <property type="entry name" value="WD40_repeat_CS"/>
</dbReference>
<feature type="repeat" description="WD" evidence="4">
    <location>
        <begin position="868"/>
        <end position="907"/>
    </location>
</feature>
<keyword evidence="1 4" id="KW-0853">WD repeat</keyword>
<dbReference type="EMBL" id="CYKH01002220">
    <property type="protein sequence ID" value="CUG94091.1"/>
    <property type="molecule type" value="Genomic_DNA"/>
</dbReference>
<organism evidence="7 8">
    <name type="scientific">Bodo saltans</name>
    <name type="common">Flagellated protozoan</name>
    <dbReference type="NCBI Taxonomy" id="75058"/>
    <lineage>
        <taxon>Eukaryota</taxon>
        <taxon>Discoba</taxon>
        <taxon>Euglenozoa</taxon>
        <taxon>Kinetoplastea</taxon>
        <taxon>Metakinetoplastina</taxon>
        <taxon>Eubodonida</taxon>
        <taxon>Bodonidae</taxon>
        <taxon>Bodo</taxon>
    </lineage>
</organism>
<proteinExistence type="predicted"/>
<evidence type="ECO:0000256" key="2">
    <source>
        <dbReference type="ARBA" id="ARBA00022737"/>
    </source>
</evidence>
<dbReference type="PANTHER" id="PTHR22847:SF637">
    <property type="entry name" value="WD REPEAT DOMAIN 5B"/>
    <property type="match status" value="1"/>
</dbReference>
<keyword evidence="5" id="KW-0175">Coiled coil</keyword>
<feature type="repeat" description="WD" evidence="4">
    <location>
        <begin position="828"/>
        <end position="867"/>
    </location>
</feature>
<dbReference type="InterPro" id="IPR015943">
    <property type="entry name" value="WD40/YVTN_repeat-like_dom_sf"/>
</dbReference>
<evidence type="ECO:0000256" key="3">
    <source>
        <dbReference type="ARBA" id="ARBA00022980"/>
    </source>
</evidence>
<evidence type="ECO:0000313" key="7">
    <source>
        <dbReference type="EMBL" id="CUG94091.1"/>
    </source>
</evidence>
<dbReference type="GO" id="GO:1990234">
    <property type="term" value="C:transferase complex"/>
    <property type="evidence" value="ECO:0007669"/>
    <property type="project" value="UniProtKB-ARBA"/>
</dbReference>